<organism evidence="1 2">
    <name type="scientific">Rhizophagus irregularis</name>
    <dbReference type="NCBI Taxonomy" id="588596"/>
    <lineage>
        <taxon>Eukaryota</taxon>
        <taxon>Fungi</taxon>
        <taxon>Fungi incertae sedis</taxon>
        <taxon>Mucoromycota</taxon>
        <taxon>Glomeromycotina</taxon>
        <taxon>Glomeromycetes</taxon>
        <taxon>Glomerales</taxon>
        <taxon>Glomeraceae</taxon>
        <taxon>Rhizophagus</taxon>
    </lineage>
</organism>
<protein>
    <recommendedName>
        <fullName evidence="3">F-box domain-containing protein</fullName>
    </recommendedName>
</protein>
<evidence type="ECO:0008006" key="3">
    <source>
        <dbReference type="Google" id="ProtNLM"/>
    </source>
</evidence>
<dbReference type="Proteomes" id="UP000232688">
    <property type="component" value="Unassembled WGS sequence"/>
</dbReference>
<dbReference type="VEuPathDB" id="FungiDB:RhiirFUN_010190"/>
<reference evidence="1 2" key="1">
    <citation type="submission" date="2017-10" db="EMBL/GenBank/DDBJ databases">
        <title>Extensive intraspecific genome diversity in a model arbuscular mycorrhizal fungus.</title>
        <authorList>
            <person name="Chen E.C.H."/>
            <person name="Morin E."/>
            <person name="Baudet D."/>
            <person name="Noel J."/>
            <person name="Ndikumana S."/>
            <person name="Charron P."/>
            <person name="St-Onge C."/>
            <person name="Giorgi J."/>
            <person name="Grigoriev I.V."/>
            <person name="Roux C."/>
            <person name="Martin F.M."/>
            <person name="Corradi N."/>
        </authorList>
    </citation>
    <scope>NUCLEOTIDE SEQUENCE [LARGE SCALE GENOMIC DNA]</scope>
    <source>
        <strain evidence="1 2">A1</strain>
    </source>
</reference>
<sequence length="547" mass="64656">MACSKICSGNLVELAEEIIQYLRDDISSLYSCVLVNRLWCRIAIPLLWEDPFSVPTQKFDFIKILLRSLNDEDKTRLIVKYGFYNNEFSPKTLFNYPGFIKRLNTQNIRFCIENWVPNLTNNFANSANLFYWLLFKTFIKNEINLYSFEIVMLISRDHKYFNEVFDLILKNPKFIYNIKNLILHLNLLPGVMNIVPFLNFLISNCNSISTIYFKINRCFISSIEKYLSEIILSQKNLLKISFEYKTLTLYDSLLLTLKNQNCSNTLNTIIFYCIDFENIIDNLKVINNLNVLDTIHILYCHSLNSNFIQQIISITKSFKLKSLFMSKILQIDSLQLLLQKFGNYLENFGFEFGDDEYSEPKRQLLELVVKYCTKIKYFDLAGPDYNNINPTFNLIKNNMQNLNHLFIEFDLEFDDYNLSDDVIKISSIILQNLGQILPSRLEYLCLELSFNMNDLEIFLNNSQNTFIKKLLIKNIVQDGNDNHILSFIKDFIKKKNMVKYLAFSEFLDDNYNDLFSLKDEVNEFKSYNIEVQKYSDLYIRTYDFVNN</sequence>
<comment type="caution">
    <text evidence="1">The sequence shown here is derived from an EMBL/GenBank/DDBJ whole genome shotgun (WGS) entry which is preliminary data.</text>
</comment>
<accession>A0A2N0R8L3</accession>
<evidence type="ECO:0000313" key="2">
    <source>
        <dbReference type="Proteomes" id="UP000232688"/>
    </source>
</evidence>
<proteinExistence type="predicted"/>
<gene>
    <name evidence="1" type="ORF">RhiirA1_469154</name>
</gene>
<name>A0A2N0R8L3_9GLOM</name>
<evidence type="ECO:0000313" key="1">
    <source>
        <dbReference type="EMBL" id="PKC59642.1"/>
    </source>
</evidence>
<dbReference type="EMBL" id="LLXH01001290">
    <property type="protein sequence ID" value="PKC59642.1"/>
    <property type="molecule type" value="Genomic_DNA"/>
</dbReference>
<dbReference type="VEuPathDB" id="FungiDB:RhiirA1_469154"/>
<dbReference type="AlphaFoldDB" id="A0A2N0R8L3"/>
<reference evidence="1 2" key="2">
    <citation type="submission" date="2017-10" db="EMBL/GenBank/DDBJ databases">
        <title>Genome analyses suggest a sexual origin of heterokaryosis in a supposedly ancient asexual fungus.</title>
        <authorList>
            <person name="Corradi N."/>
            <person name="Sedzielewska K."/>
            <person name="Noel J."/>
            <person name="Charron P."/>
            <person name="Farinelli L."/>
            <person name="Marton T."/>
            <person name="Kruger M."/>
            <person name="Pelin A."/>
            <person name="Brachmann A."/>
            <person name="Corradi N."/>
        </authorList>
    </citation>
    <scope>NUCLEOTIDE SEQUENCE [LARGE SCALE GENOMIC DNA]</scope>
    <source>
        <strain evidence="1 2">A1</strain>
    </source>
</reference>